<reference evidence="1" key="1">
    <citation type="submission" date="2017-01" db="EMBL/GenBank/DDBJ databases">
        <authorList>
            <person name="Mah S.A."/>
            <person name="Swanson W.J."/>
            <person name="Moy G.W."/>
            <person name="Vacquier V.D."/>
        </authorList>
    </citation>
    <scope>NUCLEOTIDE SEQUENCE [LARGE SCALE GENOMIC DNA]</scope>
    <source>
        <strain evidence="1">DSM 24913</strain>
    </source>
</reference>
<evidence type="ECO:0000313" key="2">
    <source>
        <dbReference type="Proteomes" id="UP000185639"/>
    </source>
</evidence>
<dbReference type="AlphaFoldDB" id="A0A1N7J9Q0"/>
<keyword evidence="2" id="KW-1185">Reference proteome</keyword>
<dbReference type="STRING" id="484498.SAMN05421686_101526"/>
<protein>
    <submittedName>
        <fullName evidence="1">Uncharacterized protein</fullName>
    </submittedName>
</protein>
<dbReference type="EMBL" id="FTOH01000001">
    <property type="protein sequence ID" value="SIS46058.1"/>
    <property type="molecule type" value="Genomic_DNA"/>
</dbReference>
<accession>A0A1N7J9Q0</accession>
<gene>
    <name evidence="1" type="ORF">SAMN05421686_101526</name>
</gene>
<name>A0A1N7J9Q0_9GAMM</name>
<dbReference type="OrthoDB" id="5735634at2"/>
<organism evidence="1 2">
    <name type="scientific">Thalassolituus maritimus</name>
    <dbReference type="NCBI Taxonomy" id="484498"/>
    <lineage>
        <taxon>Bacteria</taxon>
        <taxon>Pseudomonadati</taxon>
        <taxon>Pseudomonadota</taxon>
        <taxon>Gammaproteobacteria</taxon>
        <taxon>Oceanospirillales</taxon>
        <taxon>Oceanospirillaceae</taxon>
        <taxon>Thalassolituus</taxon>
    </lineage>
</organism>
<dbReference type="RefSeq" id="WP_076514120.1">
    <property type="nucleotide sequence ID" value="NZ_FTOH01000001.1"/>
</dbReference>
<proteinExistence type="predicted"/>
<dbReference type="Proteomes" id="UP000185639">
    <property type="component" value="Unassembled WGS sequence"/>
</dbReference>
<sequence>MIWPIAILVGLVVFGSVYWLKPSPRDTRLAALRLDAIKRKLHVRQYTFKPDSAKTGIRDAFTGTNYTLMDPKPKKRDSGELLWRVVGQQGWDNDGLPEGLAWHDQGSEQDAQLVTRLVKELPDDLLLLEVYSNRVTMMPAENKTANAAAYEAFLTEILNSVVHS</sequence>
<evidence type="ECO:0000313" key="1">
    <source>
        <dbReference type="EMBL" id="SIS46058.1"/>
    </source>
</evidence>